<feature type="compositionally biased region" description="Low complexity" evidence="1">
    <location>
        <begin position="110"/>
        <end position="144"/>
    </location>
</feature>
<comment type="caution">
    <text evidence="3">The sequence shown here is derived from an EMBL/GenBank/DDBJ whole genome shotgun (WGS) entry which is preliminary data.</text>
</comment>
<feature type="signal peptide" evidence="2">
    <location>
        <begin position="1"/>
        <end position="19"/>
    </location>
</feature>
<evidence type="ECO:0000256" key="2">
    <source>
        <dbReference type="SAM" id="SignalP"/>
    </source>
</evidence>
<evidence type="ECO:0000256" key="1">
    <source>
        <dbReference type="SAM" id="MobiDB-lite"/>
    </source>
</evidence>
<organism evidence="3 4">
    <name type="scientific">Lachnellula willkommii</name>
    <dbReference type="NCBI Taxonomy" id="215461"/>
    <lineage>
        <taxon>Eukaryota</taxon>
        <taxon>Fungi</taxon>
        <taxon>Dikarya</taxon>
        <taxon>Ascomycota</taxon>
        <taxon>Pezizomycotina</taxon>
        <taxon>Leotiomycetes</taxon>
        <taxon>Helotiales</taxon>
        <taxon>Lachnaceae</taxon>
        <taxon>Lachnellula</taxon>
    </lineage>
</organism>
<gene>
    <name evidence="3" type="ORF">LAWI1_G002969</name>
</gene>
<keyword evidence="4" id="KW-1185">Reference proteome</keyword>
<feature type="chain" id="PRO_5022175160" evidence="2">
    <location>
        <begin position="20"/>
        <end position="208"/>
    </location>
</feature>
<name>A0A559MFH8_9HELO</name>
<sequence>MRFSTLVVSSVLAVLSVRAQNTTVAPVSSSVALTPAQSSQASCLSACDAKDPSCRQSCIIVPEGDYSAQNNTIACIDSCTQGDGTSAANAAYEACQKGCVASAATTPASTSAAKETGTATGTASETGTGSATGKATGTESASGSEKTATGTNAWGLVKGMIANCLIGGSTSTAASSSAAATSKAAADTVRMGVSLTGVLGIFAAILAL</sequence>
<accession>A0A559MFH8</accession>
<protein>
    <submittedName>
        <fullName evidence="3">Uncharacterized protein</fullName>
    </submittedName>
</protein>
<proteinExistence type="predicted"/>
<dbReference type="Proteomes" id="UP000315522">
    <property type="component" value="Unassembled WGS sequence"/>
</dbReference>
<dbReference type="EMBL" id="QGML01000486">
    <property type="protein sequence ID" value="TVY91696.1"/>
    <property type="molecule type" value="Genomic_DNA"/>
</dbReference>
<evidence type="ECO:0000313" key="3">
    <source>
        <dbReference type="EMBL" id="TVY91696.1"/>
    </source>
</evidence>
<keyword evidence="2" id="KW-0732">Signal</keyword>
<dbReference type="AlphaFoldDB" id="A0A559MFH8"/>
<evidence type="ECO:0000313" key="4">
    <source>
        <dbReference type="Proteomes" id="UP000315522"/>
    </source>
</evidence>
<reference evidence="3 4" key="1">
    <citation type="submission" date="2018-05" db="EMBL/GenBank/DDBJ databases">
        <title>Genome sequencing and assembly of the regulated plant pathogen Lachnellula willkommii and related sister species for the development of diagnostic species identification markers.</title>
        <authorList>
            <person name="Giroux E."/>
            <person name="Bilodeau G."/>
        </authorList>
    </citation>
    <scope>NUCLEOTIDE SEQUENCE [LARGE SCALE GENOMIC DNA]</scope>
    <source>
        <strain evidence="3 4">CBS 172.35</strain>
    </source>
</reference>
<feature type="region of interest" description="Disordered" evidence="1">
    <location>
        <begin position="110"/>
        <end position="148"/>
    </location>
</feature>